<proteinExistence type="predicted"/>
<organism evidence="1 2">
    <name type="scientific">Fusarium equiseti</name>
    <name type="common">Fusarium scirpi</name>
    <dbReference type="NCBI Taxonomy" id="61235"/>
    <lineage>
        <taxon>Eukaryota</taxon>
        <taxon>Fungi</taxon>
        <taxon>Dikarya</taxon>
        <taxon>Ascomycota</taxon>
        <taxon>Pezizomycotina</taxon>
        <taxon>Sordariomycetes</taxon>
        <taxon>Hypocreomycetidae</taxon>
        <taxon>Hypocreales</taxon>
        <taxon>Nectriaceae</taxon>
        <taxon>Fusarium</taxon>
        <taxon>Fusarium incarnatum-equiseti species complex</taxon>
    </lineage>
</organism>
<name>A0ABQ8R8B1_FUSEQ</name>
<reference evidence="1" key="1">
    <citation type="submission" date="2022-09" db="EMBL/GenBank/DDBJ databases">
        <title>Fusarium specimens isolated from Avocado Roots.</title>
        <authorList>
            <person name="Stajich J."/>
            <person name="Roper C."/>
            <person name="Heimlech-Rivalta G."/>
        </authorList>
    </citation>
    <scope>NUCLEOTIDE SEQUENCE</scope>
    <source>
        <strain evidence="1">CF00095</strain>
    </source>
</reference>
<dbReference type="EMBL" id="JAOQBH010000011">
    <property type="protein sequence ID" value="KAJ4129132.1"/>
    <property type="molecule type" value="Genomic_DNA"/>
</dbReference>
<protein>
    <submittedName>
        <fullName evidence="1">Uncharacterized protein</fullName>
    </submittedName>
</protein>
<accession>A0ABQ8R8B1</accession>
<sequence length="298" mass="34886">MSIPGKNHLKYLPTLIQREIIVRLGTEHSLRSLFKAYPSMRVHYDHYERSILQQILRTLFPDDEEKNILKDLLTIPEMNNLRQLHYTFNGILSYRRRKRLSDPADLDELRAVHRLVSRIIIFIEDYLSKATSRFPPRAYMSLPDLSWGTGSKFRGRSLDTKLVPFTTLRRSERYRLLRAFVRYELVCKIHRILPRYGFPQLYDDLVHFSAFHQGGLIQLTDWRSPPPTITIEQSLALCLRIAVMPGCQNYPGYAATVLEIPGWVIEVYFILITCSLTQMSILRSYRLMKNILATSSTH</sequence>
<dbReference type="Proteomes" id="UP001152024">
    <property type="component" value="Unassembled WGS sequence"/>
</dbReference>
<evidence type="ECO:0000313" key="1">
    <source>
        <dbReference type="EMBL" id="KAJ4129132.1"/>
    </source>
</evidence>
<comment type="caution">
    <text evidence="1">The sequence shown here is derived from an EMBL/GenBank/DDBJ whole genome shotgun (WGS) entry which is preliminary data.</text>
</comment>
<evidence type="ECO:0000313" key="2">
    <source>
        <dbReference type="Proteomes" id="UP001152024"/>
    </source>
</evidence>
<gene>
    <name evidence="1" type="ORF">NW768_007665</name>
</gene>
<keyword evidence="2" id="KW-1185">Reference proteome</keyword>